<proteinExistence type="inferred from homology"/>
<sequence length="353" mass="39914">MRKFDIYPKVQDDSFNIRTVSGGVVTIITFLFMIIVAIKEGSSFHRVEIKQHAVVQSQYIKESNEIEIFMDITVAYPCHMLQLNVIDASGNPQPNARQDISRQRLDVHFKPLEQLISDSDPKSVFQTCGNCLGANVSKCCLTCTDIANSFRQMEEFIPNLQNVEQCNRDKKAIEDKETCRIVAKLNTHFTKGKLTIMAGGIVPTPVNYKFDLSHFGDNVNLTHTIHTLRFGRDFEGLKNPLDNYTNNQLKKSQFMYNYKIDLVPTITNDVENQIPAHQYSASSSSKEITKMITKKHPGITFDFDTAPVAARFIVEKQSLSSFLTQLCAILGGGFTLGGFIDSFIFRVRAKKFE</sequence>
<keyword evidence="10" id="KW-1185">Reference proteome</keyword>
<evidence type="ECO:0000256" key="3">
    <source>
        <dbReference type="ARBA" id="ARBA00022692"/>
    </source>
</evidence>
<dbReference type="Pfam" id="PF07970">
    <property type="entry name" value="COPIIcoated_ERV"/>
    <property type="match status" value="1"/>
</dbReference>
<dbReference type="AlphaFoldDB" id="A2FMP3"/>
<dbReference type="Proteomes" id="UP000001542">
    <property type="component" value="Unassembled WGS sequence"/>
</dbReference>
<dbReference type="VEuPathDB" id="TrichDB:TVAG_177510"/>
<dbReference type="GO" id="GO:0030134">
    <property type="term" value="C:COPII-coated ER to Golgi transport vesicle"/>
    <property type="evidence" value="ECO:0000318"/>
    <property type="project" value="GO_Central"/>
</dbReference>
<dbReference type="OMA" id="MHCIPTQ"/>
<keyword evidence="5 6" id="KW-0472">Membrane</keyword>
<keyword evidence="3 6" id="KW-0812">Transmembrane</keyword>
<evidence type="ECO:0000313" key="9">
    <source>
        <dbReference type="EMBL" id="EAX93843.1"/>
    </source>
</evidence>
<evidence type="ECO:0000259" key="7">
    <source>
        <dbReference type="Pfam" id="PF07970"/>
    </source>
</evidence>
<feature type="transmembrane region" description="Helical" evidence="6">
    <location>
        <begin position="20"/>
        <end position="38"/>
    </location>
</feature>
<dbReference type="GO" id="GO:0016020">
    <property type="term" value="C:membrane"/>
    <property type="evidence" value="ECO:0007669"/>
    <property type="project" value="UniProtKB-SubCell"/>
</dbReference>
<accession>A2FMP3</accession>
<dbReference type="RefSeq" id="XP_001306773.1">
    <property type="nucleotide sequence ID" value="XM_001306772.1"/>
</dbReference>
<evidence type="ECO:0000256" key="4">
    <source>
        <dbReference type="ARBA" id="ARBA00022989"/>
    </source>
</evidence>
<dbReference type="InParanoid" id="A2FMP3"/>
<gene>
    <name evidence="9" type="ORF">TVAG_177510</name>
</gene>
<dbReference type="STRING" id="5722.A2FMP3"/>
<dbReference type="SMR" id="A2FMP3"/>
<organism evidence="9 10">
    <name type="scientific">Trichomonas vaginalis (strain ATCC PRA-98 / G3)</name>
    <dbReference type="NCBI Taxonomy" id="412133"/>
    <lineage>
        <taxon>Eukaryota</taxon>
        <taxon>Metamonada</taxon>
        <taxon>Parabasalia</taxon>
        <taxon>Trichomonadida</taxon>
        <taxon>Trichomonadidae</taxon>
        <taxon>Trichomonas</taxon>
    </lineage>
</organism>
<dbReference type="PANTHER" id="PTHR10984:SF25">
    <property type="entry name" value="ENDOPLASMIC RETICULUM-GOLGI INTERMEDIATE COMPARTMENT PROTEIN 3"/>
    <property type="match status" value="1"/>
</dbReference>
<comment type="subcellular location">
    <subcellularLocation>
        <location evidence="1">Membrane</location>
        <topology evidence="1">Multi-pass membrane protein</topology>
    </subcellularLocation>
</comment>
<dbReference type="PANTHER" id="PTHR10984">
    <property type="entry name" value="ENDOPLASMIC RETICULUM-GOLGI INTERMEDIATE COMPARTMENT PROTEIN"/>
    <property type="match status" value="1"/>
</dbReference>
<evidence type="ECO:0000256" key="1">
    <source>
        <dbReference type="ARBA" id="ARBA00004141"/>
    </source>
</evidence>
<dbReference type="VEuPathDB" id="TrichDB:TVAGG3_1002760"/>
<dbReference type="InterPro" id="IPR039542">
    <property type="entry name" value="Erv_N"/>
</dbReference>
<evidence type="ECO:0000256" key="6">
    <source>
        <dbReference type="SAM" id="Phobius"/>
    </source>
</evidence>
<keyword evidence="4 6" id="KW-1133">Transmembrane helix</keyword>
<reference evidence="9" key="2">
    <citation type="journal article" date="2007" name="Science">
        <title>Draft genome sequence of the sexually transmitted pathogen Trichomonas vaginalis.</title>
        <authorList>
            <person name="Carlton J.M."/>
            <person name="Hirt R.P."/>
            <person name="Silva J.C."/>
            <person name="Delcher A.L."/>
            <person name="Schatz M."/>
            <person name="Zhao Q."/>
            <person name="Wortman J.R."/>
            <person name="Bidwell S.L."/>
            <person name="Alsmark U.C.M."/>
            <person name="Besteiro S."/>
            <person name="Sicheritz-Ponten T."/>
            <person name="Noel C.J."/>
            <person name="Dacks J.B."/>
            <person name="Foster P.G."/>
            <person name="Simillion C."/>
            <person name="Van de Peer Y."/>
            <person name="Miranda-Saavedra D."/>
            <person name="Barton G.J."/>
            <person name="Westrop G.D."/>
            <person name="Mueller S."/>
            <person name="Dessi D."/>
            <person name="Fiori P.L."/>
            <person name="Ren Q."/>
            <person name="Paulsen I."/>
            <person name="Zhang H."/>
            <person name="Bastida-Corcuera F.D."/>
            <person name="Simoes-Barbosa A."/>
            <person name="Brown M.T."/>
            <person name="Hayes R.D."/>
            <person name="Mukherjee M."/>
            <person name="Okumura C.Y."/>
            <person name="Schneider R."/>
            <person name="Smith A.J."/>
            <person name="Vanacova S."/>
            <person name="Villalvazo M."/>
            <person name="Haas B.J."/>
            <person name="Pertea M."/>
            <person name="Feldblyum T.V."/>
            <person name="Utterback T.R."/>
            <person name="Shu C.L."/>
            <person name="Osoegawa K."/>
            <person name="de Jong P.J."/>
            <person name="Hrdy I."/>
            <person name="Horvathova L."/>
            <person name="Zubacova Z."/>
            <person name="Dolezal P."/>
            <person name="Malik S.B."/>
            <person name="Logsdon J.M. Jr."/>
            <person name="Henze K."/>
            <person name="Gupta A."/>
            <person name="Wang C.C."/>
            <person name="Dunne R.L."/>
            <person name="Upcroft J.A."/>
            <person name="Upcroft P."/>
            <person name="White O."/>
            <person name="Salzberg S.L."/>
            <person name="Tang P."/>
            <person name="Chiu C.-H."/>
            <person name="Lee Y.-S."/>
            <person name="Embley T.M."/>
            <person name="Coombs G.H."/>
            <person name="Mottram J.C."/>
            <person name="Tachezy J."/>
            <person name="Fraser-Liggett C.M."/>
            <person name="Johnson P.J."/>
        </authorList>
    </citation>
    <scope>NUCLEOTIDE SEQUENCE [LARGE SCALE GENOMIC DNA]</scope>
    <source>
        <strain evidence="9">G3</strain>
    </source>
</reference>
<dbReference type="eggNOG" id="KOG2667">
    <property type="taxonomic scope" value="Eukaryota"/>
</dbReference>
<dbReference type="KEGG" id="tva:4751568"/>
<dbReference type="EMBL" id="DS113890">
    <property type="protein sequence ID" value="EAX93843.1"/>
    <property type="molecule type" value="Genomic_DNA"/>
</dbReference>
<evidence type="ECO:0000256" key="2">
    <source>
        <dbReference type="ARBA" id="ARBA00005648"/>
    </source>
</evidence>
<evidence type="ECO:0000313" key="10">
    <source>
        <dbReference type="Proteomes" id="UP000001542"/>
    </source>
</evidence>
<reference evidence="9" key="1">
    <citation type="submission" date="2006-10" db="EMBL/GenBank/DDBJ databases">
        <authorList>
            <person name="Amadeo P."/>
            <person name="Zhao Q."/>
            <person name="Wortman J."/>
            <person name="Fraser-Liggett C."/>
            <person name="Carlton J."/>
        </authorList>
    </citation>
    <scope>NUCLEOTIDE SEQUENCE</scope>
    <source>
        <strain evidence="9">G3</strain>
    </source>
</reference>
<dbReference type="Pfam" id="PF13850">
    <property type="entry name" value="ERGIC_N"/>
    <property type="match status" value="1"/>
</dbReference>
<dbReference type="GO" id="GO:0005783">
    <property type="term" value="C:endoplasmic reticulum"/>
    <property type="evidence" value="ECO:0000318"/>
    <property type="project" value="GO_Central"/>
</dbReference>
<feature type="domain" description="Endoplasmic reticulum vesicle transporter C-terminal" evidence="7">
    <location>
        <begin position="131"/>
        <end position="341"/>
    </location>
</feature>
<dbReference type="InterPro" id="IPR045888">
    <property type="entry name" value="Erv"/>
</dbReference>
<dbReference type="InterPro" id="IPR012936">
    <property type="entry name" value="Erv_C"/>
</dbReference>
<name>A2FMP3_TRIV3</name>
<evidence type="ECO:0000256" key="5">
    <source>
        <dbReference type="ARBA" id="ARBA00023136"/>
    </source>
</evidence>
<comment type="similarity">
    <text evidence="2">Belongs to the ERGIC family.</text>
</comment>
<feature type="domain" description="Endoplasmic reticulum vesicle transporter N-terminal" evidence="8">
    <location>
        <begin position="1"/>
        <end position="92"/>
    </location>
</feature>
<dbReference type="OrthoDB" id="270930at2759"/>
<evidence type="ECO:0000259" key="8">
    <source>
        <dbReference type="Pfam" id="PF13850"/>
    </source>
</evidence>
<protein>
    <submittedName>
        <fullName evidence="9">Uncharacterized protein</fullName>
    </submittedName>
</protein>
<feature type="transmembrane region" description="Helical" evidence="6">
    <location>
        <begin position="322"/>
        <end position="345"/>
    </location>
</feature>